<dbReference type="EMBL" id="QOQW01000011">
    <property type="protein sequence ID" value="RCK79739.1"/>
    <property type="molecule type" value="Genomic_DNA"/>
</dbReference>
<sequence length="279" mass="29774">MMCLHLAPPSRWGSGLTVALLAAWVMVGLGPACLEAQKPMNDQPPPGIASAPPKGALDSPAKAGIFGATANKATNHVAGGPPVGQTAKETLYSTDANTDLLERAIERFNREKCPPQVPITDINRRTLLLLSELQLIPSDISPFEKMVLRNGKVFKPVEQRPPASQLPSPVFPTGKPPDSLLGVLDVVAEGLTDKSPKGTGTPAPPKDVRLEERRGTFRNAAGELVEFKYWVPKVPGQPPKKFGGKIQRVPTDTVQKTLLPPKYNVTPATDKVPSAPTGQ</sequence>
<protein>
    <submittedName>
        <fullName evidence="2">Uncharacterized protein</fullName>
    </submittedName>
</protein>
<dbReference type="AlphaFoldDB" id="A0A367ZPR9"/>
<gene>
    <name evidence="2" type="ORF">OZSIB_4211</name>
</gene>
<dbReference type="Proteomes" id="UP000252355">
    <property type="component" value="Unassembled WGS sequence"/>
</dbReference>
<evidence type="ECO:0000313" key="3">
    <source>
        <dbReference type="Proteomes" id="UP000252355"/>
    </source>
</evidence>
<reference evidence="2 3" key="1">
    <citation type="submission" date="2018-05" db="EMBL/GenBank/DDBJ databases">
        <title>A metagenomic window into the 2 km-deep terrestrial subsurface aquifer revealed taxonomically and functionally diverse microbial community comprising novel uncultured bacterial lineages.</title>
        <authorList>
            <person name="Kadnikov V.V."/>
            <person name="Mardanov A.V."/>
            <person name="Beletsky A.V."/>
            <person name="Banks D."/>
            <person name="Pimenov N.V."/>
            <person name="Frank Y.A."/>
            <person name="Karnachuk O.V."/>
            <person name="Ravin N.V."/>
        </authorList>
    </citation>
    <scope>NUCLEOTIDE SEQUENCE [LARGE SCALE GENOMIC DNA]</scope>
    <source>
        <strain evidence="2">BY5</strain>
    </source>
</reference>
<name>A0A367ZPR9_9BACT</name>
<accession>A0A367ZPR9</accession>
<organism evidence="2 3">
    <name type="scientific">Candidatus Ozemobacter sibiricus</name>
    <dbReference type="NCBI Taxonomy" id="2268124"/>
    <lineage>
        <taxon>Bacteria</taxon>
        <taxon>Candidatus Ozemobacteria</taxon>
        <taxon>Candidatus Ozemobacterales</taxon>
        <taxon>Candidatus Ozemobacteraceae</taxon>
        <taxon>Candidatus Ozemobacter</taxon>
    </lineage>
</organism>
<proteinExistence type="predicted"/>
<evidence type="ECO:0000313" key="2">
    <source>
        <dbReference type="EMBL" id="RCK79739.1"/>
    </source>
</evidence>
<evidence type="ECO:0000256" key="1">
    <source>
        <dbReference type="SAM" id="MobiDB-lite"/>
    </source>
</evidence>
<feature type="region of interest" description="Disordered" evidence="1">
    <location>
        <begin position="239"/>
        <end position="279"/>
    </location>
</feature>
<comment type="caution">
    <text evidence="2">The sequence shown here is derived from an EMBL/GenBank/DDBJ whole genome shotgun (WGS) entry which is preliminary data.</text>
</comment>